<dbReference type="OrthoDB" id="6270617at2759"/>
<dbReference type="AlphaFoldDB" id="A0A8J9U9F1"/>
<feature type="chain" id="PRO_5035476969" evidence="2">
    <location>
        <begin position="18"/>
        <end position="108"/>
    </location>
</feature>
<feature type="non-terminal residue" evidence="3">
    <location>
        <position position="108"/>
    </location>
</feature>
<keyword evidence="4" id="KW-1185">Reference proteome</keyword>
<reference evidence="3" key="1">
    <citation type="submission" date="2021-12" db="EMBL/GenBank/DDBJ databases">
        <authorList>
            <person name="Martin H S."/>
        </authorList>
    </citation>
    <scope>NUCLEOTIDE SEQUENCE</scope>
</reference>
<feature type="region of interest" description="Disordered" evidence="1">
    <location>
        <begin position="21"/>
        <end position="41"/>
    </location>
</feature>
<accession>A0A8J9U9F1</accession>
<organism evidence="3 4">
    <name type="scientific">Brenthis ino</name>
    <name type="common">lesser marbled fritillary</name>
    <dbReference type="NCBI Taxonomy" id="405034"/>
    <lineage>
        <taxon>Eukaryota</taxon>
        <taxon>Metazoa</taxon>
        <taxon>Ecdysozoa</taxon>
        <taxon>Arthropoda</taxon>
        <taxon>Hexapoda</taxon>
        <taxon>Insecta</taxon>
        <taxon>Pterygota</taxon>
        <taxon>Neoptera</taxon>
        <taxon>Endopterygota</taxon>
        <taxon>Lepidoptera</taxon>
        <taxon>Glossata</taxon>
        <taxon>Ditrysia</taxon>
        <taxon>Papilionoidea</taxon>
        <taxon>Nymphalidae</taxon>
        <taxon>Heliconiinae</taxon>
        <taxon>Argynnini</taxon>
        <taxon>Brenthis</taxon>
    </lineage>
</organism>
<dbReference type="EMBL" id="OV170231">
    <property type="protein sequence ID" value="CAH0716137.1"/>
    <property type="molecule type" value="Genomic_DNA"/>
</dbReference>
<proteinExistence type="predicted"/>
<evidence type="ECO:0000256" key="2">
    <source>
        <dbReference type="SAM" id="SignalP"/>
    </source>
</evidence>
<dbReference type="Proteomes" id="UP000838878">
    <property type="component" value="Chromosome 11"/>
</dbReference>
<evidence type="ECO:0000256" key="1">
    <source>
        <dbReference type="SAM" id="MobiDB-lite"/>
    </source>
</evidence>
<keyword evidence="2" id="KW-0732">Signal</keyword>
<protein>
    <submittedName>
        <fullName evidence="3">Uncharacterized protein</fullName>
    </submittedName>
</protein>
<sequence>MHTLLVLIAAALACAVARPPVPTDTPQVAPLGPQRQRVPMPPQSEFLSAYALPRYLMPHDIGYDDSPRIPRPPNNLLDQVCQSLEGVCVRETWDMGCDREFKYIKKIF</sequence>
<evidence type="ECO:0000313" key="3">
    <source>
        <dbReference type="EMBL" id="CAH0716137.1"/>
    </source>
</evidence>
<gene>
    <name evidence="3" type="ORF">BINO364_LOCUS2962</name>
</gene>
<evidence type="ECO:0000313" key="4">
    <source>
        <dbReference type="Proteomes" id="UP000838878"/>
    </source>
</evidence>
<name>A0A8J9U9F1_9NEOP</name>
<feature type="signal peptide" evidence="2">
    <location>
        <begin position="1"/>
        <end position="17"/>
    </location>
</feature>